<organism evidence="1 2">
    <name type="scientific">Xenorhabdus doucetiae</name>
    <dbReference type="NCBI Taxonomy" id="351671"/>
    <lineage>
        <taxon>Bacteria</taxon>
        <taxon>Pseudomonadati</taxon>
        <taxon>Pseudomonadota</taxon>
        <taxon>Gammaproteobacteria</taxon>
        <taxon>Enterobacterales</taxon>
        <taxon>Morganellaceae</taxon>
        <taxon>Xenorhabdus</taxon>
    </lineage>
</organism>
<dbReference type="KEGG" id="xdo:XDD1_1659"/>
<name>A0A068QQW9_9GAMM</name>
<dbReference type="EMBL" id="FO704550">
    <property type="protein sequence ID" value="CDG17358.1"/>
    <property type="molecule type" value="Genomic_DNA"/>
</dbReference>
<evidence type="ECO:0000313" key="2">
    <source>
        <dbReference type="Proteomes" id="UP000032721"/>
    </source>
</evidence>
<dbReference type="Proteomes" id="UP000032721">
    <property type="component" value="Chromosome"/>
</dbReference>
<evidence type="ECO:0008006" key="3">
    <source>
        <dbReference type="Google" id="ProtNLM"/>
    </source>
</evidence>
<dbReference type="AlphaFoldDB" id="A0A068QQW9"/>
<evidence type="ECO:0000313" key="1">
    <source>
        <dbReference type="EMBL" id="CDG17358.1"/>
    </source>
</evidence>
<proteinExistence type="predicted"/>
<protein>
    <recommendedName>
        <fullName evidence="3">Transposase</fullName>
    </recommendedName>
</protein>
<reference evidence="1 2" key="1">
    <citation type="submission" date="2013-07" db="EMBL/GenBank/DDBJ databases">
        <authorList>
            <person name="Genoscope - CEA"/>
        </authorList>
    </citation>
    <scope>NUCLEOTIDE SEQUENCE [LARGE SCALE GENOMIC DNA]</scope>
    <source>
        <strain evidence="2">FRM16 / DSM 17909</strain>
    </source>
</reference>
<dbReference type="HOGENOM" id="CLU_3368120_0_0_6"/>
<sequence>MWVHRSGRSVADFLGDYTSYLLTDGYVAYYNPNSV</sequence>
<gene>
    <name evidence="1" type="ORF">XDD1_1659</name>
</gene>
<accession>A0A068QQW9</accession>